<evidence type="ECO:0000313" key="3">
    <source>
        <dbReference type="Proteomes" id="UP001359559"/>
    </source>
</evidence>
<organism evidence="2 3">
    <name type="scientific">Clitoria ternatea</name>
    <name type="common">Butterfly pea</name>
    <dbReference type="NCBI Taxonomy" id="43366"/>
    <lineage>
        <taxon>Eukaryota</taxon>
        <taxon>Viridiplantae</taxon>
        <taxon>Streptophyta</taxon>
        <taxon>Embryophyta</taxon>
        <taxon>Tracheophyta</taxon>
        <taxon>Spermatophyta</taxon>
        <taxon>Magnoliopsida</taxon>
        <taxon>eudicotyledons</taxon>
        <taxon>Gunneridae</taxon>
        <taxon>Pentapetalae</taxon>
        <taxon>rosids</taxon>
        <taxon>fabids</taxon>
        <taxon>Fabales</taxon>
        <taxon>Fabaceae</taxon>
        <taxon>Papilionoideae</taxon>
        <taxon>50 kb inversion clade</taxon>
        <taxon>NPAAA clade</taxon>
        <taxon>indigoferoid/millettioid clade</taxon>
        <taxon>Phaseoleae</taxon>
        <taxon>Clitoria</taxon>
    </lineage>
</organism>
<dbReference type="AlphaFoldDB" id="A0AAN9JJZ3"/>
<comment type="caution">
    <text evidence="2">The sequence shown here is derived from an EMBL/GenBank/DDBJ whole genome shotgun (WGS) entry which is preliminary data.</text>
</comment>
<dbReference type="EMBL" id="JAYKXN010000003">
    <property type="protein sequence ID" value="KAK7300610.1"/>
    <property type="molecule type" value="Genomic_DNA"/>
</dbReference>
<name>A0AAN9JJZ3_CLITE</name>
<dbReference type="PANTHER" id="PTHR10887">
    <property type="entry name" value="DNA2/NAM7 HELICASE FAMILY"/>
    <property type="match status" value="1"/>
</dbReference>
<dbReference type="Gene3D" id="3.40.50.300">
    <property type="entry name" value="P-loop containing nucleotide triphosphate hydrolases"/>
    <property type="match status" value="1"/>
</dbReference>
<proteinExistence type="predicted"/>
<evidence type="ECO:0000259" key="1">
    <source>
        <dbReference type="Pfam" id="PF13086"/>
    </source>
</evidence>
<dbReference type="GO" id="GO:0004386">
    <property type="term" value="F:helicase activity"/>
    <property type="evidence" value="ECO:0007669"/>
    <property type="project" value="InterPro"/>
</dbReference>
<sequence>MIKCKHNDTKLIWGPPGTGKTKTVSCLLFALLRLKIRTLACAPTNTAVLQVAVPLHGLVKDSLGYDTYGLGDMVLFGNRSRMKVDSYPGLRDVFLDYRVKQLIKCFAPLTGWTHCLESMIKLLEDPGKQYSLYKQEKGIMSLECFAMLSNDVVLHAFRAYKDCQENDDCITLEDYVKENWKDL</sequence>
<dbReference type="InterPro" id="IPR045055">
    <property type="entry name" value="DNA2/NAM7-like"/>
</dbReference>
<dbReference type="SUPFAM" id="SSF52540">
    <property type="entry name" value="P-loop containing nucleoside triphosphate hydrolases"/>
    <property type="match status" value="1"/>
</dbReference>
<reference evidence="2 3" key="1">
    <citation type="submission" date="2024-01" db="EMBL/GenBank/DDBJ databases">
        <title>The genomes of 5 underutilized Papilionoideae crops provide insights into root nodulation and disease resistance.</title>
        <authorList>
            <person name="Yuan L."/>
        </authorList>
    </citation>
    <scope>NUCLEOTIDE SEQUENCE [LARGE SCALE GENOMIC DNA]</scope>
    <source>
        <strain evidence="2">LY-2023</strain>
        <tissue evidence="2">Leaf</tissue>
    </source>
</reference>
<protein>
    <recommendedName>
        <fullName evidence="1">DNA2/NAM7 helicase helicase domain-containing protein</fullName>
    </recommendedName>
</protein>
<dbReference type="InterPro" id="IPR041677">
    <property type="entry name" value="DNA2/NAM7_AAA_11"/>
</dbReference>
<feature type="domain" description="DNA2/NAM7 helicase helicase" evidence="1">
    <location>
        <begin position="5"/>
        <end position="104"/>
    </location>
</feature>
<dbReference type="Pfam" id="PF13086">
    <property type="entry name" value="AAA_11"/>
    <property type="match status" value="1"/>
</dbReference>
<accession>A0AAN9JJZ3</accession>
<dbReference type="PANTHER" id="PTHR10887:SF522">
    <property type="entry name" value="P-LOOP CONTAINING NUCLEOSIDE TRIPHOSPHATE HYDROLASES SUPERFAMILY PROTEIN"/>
    <property type="match status" value="1"/>
</dbReference>
<evidence type="ECO:0000313" key="2">
    <source>
        <dbReference type="EMBL" id="KAK7300610.1"/>
    </source>
</evidence>
<dbReference type="Proteomes" id="UP001359559">
    <property type="component" value="Unassembled WGS sequence"/>
</dbReference>
<gene>
    <name evidence="2" type="ORF">RJT34_11458</name>
</gene>
<keyword evidence="3" id="KW-1185">Reference proteome</keyword>
<dbReference type="InterPro" id="IPR027417">
    <property type="entry name" value="P-loop_NTPase"/>
</dbReference>